<accession>A0A8J3C8L9</accession>
<dbReference type="InterPro" id="IPR050297">
    <property type="entry name" value="LipidA_mod_glycosyltrf_83"/>
</dbReference>
<dbReference type="PANTHER" id="PTHR33908:SF11">
    <property type="entry name" value="MEMBRANE PROTEIN"/>
    <property type="match status" value="1"/>
</dbReference>
<dbReference type="RefSeq" id="WP_229686376.1">
    <property type="nucleotide sequence ID" value="NZ_BMMK01000012.1"/>
</dbReference>
<dbReference type="PANTHER" id="PTHR33908">
    <property type="entry name" value="MANNOSYLTRANSFERASE YKCB-RELATED"/>
    <property type="match status" value="1"/>
</dbReference>
<feature type="transmembrane region" description="Helical" evidence="9">
    <location>
        <begin position="225"/>
        <end position="244"/>
    </location>
</feature>
<dbReference type="Pfam" id="PF13231">
    <property type="entry name" value="PMT_2"/>
    <property type="match status" value="1"/>
</dbReference>
<evidence type="ECO:0000256" key="8">
    <source>
        <dbReference type="SAM" id="MobiDB-lite"/>
    </source>
</evidence>
<evidence type="ECO:0000256" key="3">
    <source>
        <dbReference type="ARBA" id="ARBA00022676"/>
    </source>
</evidence>
<evidence type="ECO:0000256" key="1">
    <source>
        <dbReference type="ARBA" id="ARBA00004651"/>
    </source>
</evidence>
<keyword evidence="7 9" id="KW-0472">Membrane</keyword>
<keyword evidence="3" id="KW-0328">Glycosyltransferase</keyword>
<name>A0A8J3C8L9_9PSEU</name>
<evidence type="ECO:0000259" key="10">
    <source>
        <dbReference type="Pfam" id="PF13231"/>
    </source>
</evidence>
<reference evidence="11" key="1">
    <citation type="journal article" date="2014" name="Int. J. Syst. Evol. Microbiol.">
        <title>Complete genome sequence of Corynebacterium casei LMG S-19264T (=DSM 44701T), isolated from a smear-ripened cheese.</title>
        <authorList>
            <consortium name="US DOE Joint Genome Institute (JGI-PGF)"/>
            <person name="Walter F."/>
            <person name="Albersmeier A."/>
            <person name="Kalinowski J."/>
            <person name="Ruckert C."/>
        </authorList>
    </citation>
    <scope>NUCLEOTIDE SEQUENCE</scope>
    <source>
        <strain evidence="11">CGMCC 4.5737</strain>
    </source>
</reference>
<organism evidence="11 12">
    <name type="scientific">Longimycelium tulufanense</name>
    <dbReference type="NCBI Taxonomy" id="907463"/>
    <lineage>
        <taxon>Bacteria</taxon>
        <taxon>Bacillati</taxon>
        <taxon>Actinomycetota</taxon>
        <taxon>Actinomycetes</taxon>
        <taxon>Pseudonocardiales</taxon>
        <taxon>Pseudonocardiaceae</taxon>
        <taxon>Longimycelium</taxon>
    </lineage>
</organism>
<proteinExistence type="predicted"/>
<evidence type="ECO:0000313" key="11">
    <source>
        <dbReference type="EMBL" id="GGM56628.1"/>
    </source>
</evidence>
<comment type="caution">
    <text evidence="11">The sequence shown here is derived from an EMBL/GenBank/DDBJ whole genome shotgun (WGS) entry which is preliminary data.</text>
</comment>
<sequence>MTAVLTKPSSTRPTPPPRPRRRPRSPNDTLLITALLVLSLPALAWNITRFPGIGTDEGTYLAQAWAVREGVGLTHYTYWYDHPPLGWIQLALLSWLPDLLGSDGLVVANGRLVMVVVGLVANALLYLLARRMALPRWAAALAVIVFTWSPLAVVLHRQIYLDNVAVVWILAAFVLALSPRRHLWHHITAGACTAVSLLSKETMAVAVPAVLLALRQGTHPSTRKFSFAGYCAGLVLVLVFYPLYALLKGELFAGQGHVSLLGALRFQLVGRAGSGSVFTEGSAAQQTVSIWFQYDAVLIIVGLVGAAVGLAVRRLRPAALAAVLLVLVALRPNGYLPAMYVVQALPFLALLLAGTAFLVTEVVRKRLLRYRSPSVRVAGAALLCGAMTAGIAITPSWYTANASTFTSAANDDYLAAASWLRKHPPADHGERIVVDDALWLDAVRAGYAPGLGAIWFYKLDLDPAVRAALPGGWQDLDLVVSTPMMRANTRGLPTVTAALQHSYVIVTFGTGPDRVEIRRVQQNERKGAR</sequence>
<keyword evidence="6 9" id="KW-1133">Transmembrane helix</keyword>
<keyword evidence="2" id="KW-1003">Cell membrane</keyword>
<dbReference type="GO" id="GO:0005886">
    <property type="term" value="C:plasma membrane"/>
    <property type="evidence" value="ECO:0007669"/>
    <property type="project" value="UniProtKB-SubCell"/>
</dbReference>
<feature type="transmembrane region" description="Helical" evidence="9">
    <location>
        <begin position="134"/>
        <end position="153"/>
    </location>
</feature>
<evidence type="ECO:0000256" key="4">
    <source>
        <dbReference type="ARBA" id="ARBA00022679"/>
    </source>
</evidence>
<dbReference type="InterPro" id="IPR038731">
    <property type="entry name" value="RgtA/B/C-like"/>
</dbReference>
<keyword evidence="5 9" id="KW-0812">Transmembrane</keyword>
<dbReference type="Proteomes" id="UP000637578">
    <property type="component" value="Unassembled WGS sequence"/>
</dbReference>
<dbReference type="EMBL" id="BMMK01000012">
    <property type="protein sequence ID" value="GGM56628.1"/>
    <property type="molecule type" value="Genomic_DNA"/>
</dbReference>
<gene>
    <name evidence="11" type="ORF">GCM10012275_29740</name>
</gene>
<feature type="transmembrane region" description="Helical" evidence="9">
    <location>
        <begin position="159"/>
        <end position="177"/>
    </location>
</feature>
<feature type="transmembrane region" description="Helical" evidence="9">
    <location>
        <begin position="319"/>
        <end position="338"/>
    </location>
</feature>
<dbReference type="GO" id="GO:0016763">
    <property type="term" value="F:pentosyltransferase activity"/>
    <property type="evidence" value="ECO:0007669"/>
    <property type="project" value="TreeGrafter"/>
</dbReference>
<evidence type="ECO:0000256" key="5">
    <source>
        <dbReference type="ARBA" id="ARBA00022692"/>
    </source>
</evidence>
<keyword evidence="4" id="KW-0808">Transferase</keyword>
<feature type="transmembrane region" description="Helical" evidence="9">
    <location>
        <begin position="291"/>
        <end position="312"/>
    </location>
</feature>
<reference evidence="11" key="2">
    <citation type="submission" date="2020-09" db="EMBL/GenBank/DDBJ databases">
        <authorList>
            <person name="Sun Q."/>
            <person name="Zhou Y."/>
        </authorList>
    </citation>
    <scope>NUCLEOTIDE SEQUENCE</scope>
    <source>
        <strain evidence="11">CGMCC 4.5737</strain>
    </source>
</reference>
<comment type="subcellular location">
    <subcellularLocation>
        <location evidence="1">Cell membrane</location>
        <topology evidence="1">Multi-pass membrane protein</topology>
    </subcellularLocation>
</comment>
<feature type="transmembrane region" description="Helical" evidence="9">
    <location>
        <begin position="105"/>
        <end position="127"/>
    </location>
</feature>
<evidence type="ECO:0000256" key="9">
    <source>
        <dbReference type="SAM" id="Phobius"/>
    </source>
</evidence>
<evidence type="ECO:0000256" key="6">
    <source>
        <dbReference type="ARBA" id="ARBA00022989"/>
    </source>
</evidence>
<evidence type="ECO:0000256" key="7">
    <source>
        <dbReference type="ARBA" id="ARBA00023136"/>
    </source>
</evidence>
<evidence type="ECO:0000256" key="2">
    <source>
        <dbReference type="ARBA" id="ARBA00022475"/>
    </source>
</evidence>
<dbReference type="AlphaFoldDB" id="A0A8J3C8L9"/>
<keyword evidence="12" id="KW-1185">Reference proteome</keyword>
<feature type="transmembrane region" description="Helical" evidence="9">
    <location>
        <begin position="375"/>
        <end position="398"/>
    </location>
</feature>
<feature type="region of interest" description="Disordered" evidence="8">
    <location>
        <begin position="1"/>
        <end position="26"/>
    </location>
</feature>
<evidence type="ECO:0000313" key="12">
    <source>
        <dbReference type="Proteomes" id="UP000637578"/>
    </source>
</evidence>
<feature type="domain" description="Glycosyltransferase RgtA/B/C/D-like" evidence="10">
    <location>
        <begin position="99"/>
        <end position="241"/>
    </location>
</feature>
<dbReference type="GO" id="GO:0009103">
    <property type="term" value="P:lipopolysaccharide biosynthetic process"/>
    <property type="evidence" value="ECO:0007669"/>
    <property type="project" value="UniProtKB-ARBA"/>
</dbReference>
<protein>
    <recommendedName>
        <fullName evidence="10">Glycosyltransferase RgtA/B/C/D-like domain-containing protein</fullName>
    </recommendedName>
</protein>
<feature type="transmembrane region" description="Helical" evidence="9">
    <location>
        <begin position="344"/>
        <end position="363"/>
    </location>
</feature>